<dbReference type="AlphaFoldDB" id="A0AAE1JC69"/>
<sequence length="99" mass="11012">MSSNLNPRSLLDELRNFDKGGFFDLGHPLLNRIVQGFVKAAGIGAAQAVSREAYFMAIEGSLMILHRTFSSPHEVRLRMGSLMMNFKFVVGAATSYHQH</sequence>
<reference evidence="1" key="1">
    <citation type="submission" date="2023-10" db="EMBL/GenBank/DDBJ databases">
        <title>Chromosome-level genome of the transformable northern wattle, Acacia crassicarpa.</title>
        <authorList>
            <person name="Massaro I."/>
            <person name="Sinha N.R."/>
            <person name="Poethig S."/>
            <person name="Leichty A.R."/>
        </authorList>
    </citation>
    <scope>NUCLEOTIDE SEQUENCE</scope>
    <source>
        <strain evidence="1">Acra3RX</strain>
        <tissue evidence="1">Leaf</tissue>
    </source>
</reference>
<proteinExistence type="predicted"/>
<accession>A0AAE1JC69</accession>
<protein>
    <submittedName>
        <fullName evidence="1">Uncharacterized protein</fullName>
    </submittedName>
</protein>
<organism evidence="1 2">
    <name type="scientific">Acacia crassicarpa</name>
    <name type="common">northern wattle</name>
    <dbReference type="NCBI Taxonomy" id="499986"/>
    <lineage>
        <taxon>Eukaryota</taxon>
        <taxon>Viridiplantae</taxon>
        <taxon>Streptophyta</taxon>
        <taxon>Embryophyta</taxon>
        <taxon>Tracheophyta</taxon>
        <taxon>Spermatophyta</taxon>
        <taxon>Magnoliopsida</taxon>
        <taxon>eudicotyledons</taxon>
        <taxon>Gunneridae</taxon>
        <taxon>Pentapetalae</taxon>
        <taxon>rosids</taxon>
        <taxon>fabids</taxon>
        <taxon>Fabales</taxon>
        <taxon>Fabaceae</taxon>
        <taxon>Caesalpinioideae</taxon>
        <taxon>mimosoid clade</taxon>
        <taxon>Acacieae</taxon>
        <taxon>Acacia</taxon>
    </lineage>
</organism>
<name>A0AAE1JC69_9FABA</name>
<comment type="caution">
    <text evidence="1">The sequence shown here is derived from an EMBL/GenBank/DDBJ whole genome shotgun (WGS) entry which is preliminary data.</text>
</comment>
<gene>
    <name evidence="1" type="ORF">QN277_023758</name>
</gene>
<dbReference type="Proteomes" id="UP001293593">
    <property type="component" value="Unassembled WGS sequence"/>
</dbReference>
<dbReference type="EMBL" id="JAWXYG010000007">
    <property type="protein sequence ID" value="KAK4266898.1"/>
    <property type="molecule type" value="Genomic_DNA"/>
</dbReference>
<evidence type="ECO:0000313" key="2">
    <source>
        <dbReference type="Proteomes" id="UP001293593"/>
    </source>
</evidence>
<evidence type="ECO:0000313" key="1">
    <source>
        <dbReference type="EMBL" id="KAK4266898.1"/>
    </source>
</evidence>
<keyword evidence="2" id="KW-1185">Reference proteome</keyword>